<feature type="compositionally biased region" description="Basic and acidic residues" evidence="1">
    <location>
        <begin position="363"/>
        <end position="373"/>
    </location>
</feature>
<dbReference type="EMBL" id="CAMGYJ010000009">
    <property type="protein sequence ID" value="CAI0540914.1"/>
    <property type="molecule type" value="Genomic_DNA"/>
</dbReference>
<comment type="caution">
    <text evidence="2">The sequence shown here is derived from an EMBL/GenBank/DDBJ whole genome shotgun (WGS) entry which is preliminary data.</text>
</comment>
<proteinExistence type="predicted"/>
<dbReference type="GO" id="GO:0051276">
    <property type="term" value="P:chromosome organization"/>
    <property type="evidence" value="ECO:0007669"/>
    <property type="project" value="TreeGrafter"/>
</dbReference>
<dbReference type="GO" id="GO:0005634">
    <property type="term" value="C:nucleus"/>
    <property type="evidence" value="ECO:0007669"/>
    <property type="project" value="TreeGrafter"/>
</dbReference>
<dbReference type="PANTHER" id="PTHR34810">
    <property type="entry name" value="DNA-BINDING PROTEIN BIN4"/>
    <property type="match status" value="1"/>
</dbReference>
<keyword evidence="3" id="KW-1185">Reference proteome</keyword>
<sequence length="403" mass="43584">MSDSRESSPDWLRSFQAPTYSPVAISSGSSLSLNDSPERVDLANSQSLESENVPDSDGENGGQSPSDEVSKAKASRKKPKEDYTSPGKKKKKNNSIAHEDAVDAEGSAPTRVSDDFILALSSDSESSPDGKPRAKARRLCSPKKENDKDAALVGSSENSVPKKVPKEKSPKKKSKLEDDTLHKINRMDDLQKKGGNEDLEAPEEDTTEKPISSRVSTSSLSLVLSEKVQRSKALVECDGDSVDLSGDMGAVGRIMVQDSPAGNSDMYFDLKGTIYRTSIVPSRTFCVVSFGQSEAKIEAIMNDFIKLTPQSNVYEAETMVEGTLEGFSFDSEDETEKVQRKASHPYQNEGIEEQPNGGGKAKAKADKSSGFDKKKSKSAGGKSNPTKRATKRNQASKRAKAKK</sequence>
<reference evidence="2" key="1">
    <citation type="submission" date="2022-08" db="EMBL/GenBank/DDBJ databases">
        <authorList>
            <person name="Gutierrez-Valencia J."/>
        </authorList>
    </citation>
    <scope>NUCLEOTIDE SEQUENCE</scope>
</reference>
<dbReference type="GO" id="GO:0009330">
    <property type="term" value="C:DNA topoisomerase type II (double strand cut, ATP-hydrolyzing) complex"/>
    <property type="evidence" value="ECO:0007669"/>
    <property type="project" value="InterPro"/>
</dbReference>
<feature type="compositionally biased region" description="Basic residues" evidence="1">
    <location>
        <begin position="163"/>
        <end position="174"/>
    </location>
</feature>
<accession>A0AAV0Q603</accession>
<dbReference type="GO" id="GO:0003690">
    <property type="term" value="F:double-stranded DNA binding"/>
    <property type="evidence" value="ECO:0007669"/>
    <property type="project" value="InterPro"/>
</dbReference>
<dbReference type="Proteomes" id="UP001154282">
    <property type="component" value="Unassembled WGS sequence"/>
</dbReference>
<feature type="compositionally biased region" description="Acidic residues" evidence="1">
    <location>
        <begin position="197"/>
        <end position="206"/>
    </location>
</feature>
<evidence type="ECO:0008006" key="4">
    <source>
        <dbReference type="Google" id="ProtNLM"/>
    </source>
</evidence>
<protein>
    <recommendedName>
        <fullName evidence="4">DNA-binding protein BIN4</fullName>
    </recommendedName>
</protein>
<gene>
    <name evidence="2" type="ORF">LITE_LOCUS41885</name>
</gene>
<organism evidence="2 3">
    <name type="scientific">Linum tenue</name>
    <dbReference type="NCBI Taxonomy" id="586396"/>
    <lineage>
        <taxon>Eukaryota</taxon>
        <taxon>Viridiplantae</taxon>
        <taxon>Streptophyta</taxon>
        <taxon>Embryophyta</taxon>
        <taxon>Tracheophyta</taxon>
        <taxon>Spermatophyta</taxon>
        <taxon>Magnoliopsida</taxon>
        <taxon>eudicotyledons</taxon>
        <taxon>Gunneridae</taxon>
        <taxon>Pentapetalae</taxon>
        <taxon>rosids</taxon>
        <taxon>fabids</taxon>
        <taxon>Malpighiales</taxon>
        <taxon>Linaceae</taxon>
        <taxon>Linum</taxon>
    </lineage>
</organism>
<dbReference type="InterPro" id="IPR033246">
    <property type="entry name" value="BIN4"/>
</dbReference>
<feature type="compositionally biased region" description="Basic residues" evidence="1">
    <location>
        <begin position="388"/>
        <end position="403"/>
    </location>
</feature>
<feature type="region of interest" description="Disordered" evidence="1">
    <location>
        <begin position="1"/>
        <end position="213"/>
    </location>
</feature>
<dbReference type="GO" id="GO:0042023">
    <property type="term" value="P:DNA endoreduplication"/>
    <property type="evidence" value="ECO:0007669"/>
    <property type="project" value="InterPro"/>
</dbReference>
<evidence type="ECO:0000313" key="2">
    <source>
        <dbReference type="EMBL" id="CAI0540914.1"/>
    </source>
</evidence>
<evidence type="ECO:0000313" key="3">
    <source>
        <dbReference type="Proteomes" id="UP001154282"/>
    </source>
</evidence>
<dbReference type="PANTHER" id="PTHR34810:SF1">
    <property type="entry name" value="DNA-BINDING PROTEIN BIN4"/>
    <property type="match status" value="1"/>
</dbReference>
<name>A0AAV0Q603_9ROSI</name>
<feature type="compositionally biased region" description="Low complexity" evidence="1">
    <location>
        <begin position="21"/>
        <end position="35"/>
    </location>
</feature>
<feature type="compositionally biased region" description="Basic and acidic residues" evidence="1">
    <location>
        <begin position="175"/>
        <end position="196"/>
    </location>
</feature>
<evidence type="ECO:0000256" key="1">
    <source>
        <dbReference type="SAM" id="MobiDB-lite"/>
    </source>
</evidence>
<feature type="region of interest" description="Disordered" evidence="1">
    <location>
        <begin position="326"/>
        <end position="403"/>
    </location>
</feature>
<dbReference type="AlphaFoldDB" id="A0AAV0Q603"/>